<keyword evidence="1" id="KW-0472">Membrane</keyword>
<evidence type="ECO:0000313" key="2">
    <source>
        <dbReference type="EMBL" id="MBC5623672.1"/>
    </source>
</evidence>
<feature type="transmembrane region" description="Helical" evidence="1">
    <location>
        <begin position="30"/>
        <end position="51"/>
    </location>
</feature>
<dbReference type="EMBL" id="JACOOH010000015">
    <property type="protein sequence ID" value="MBC5623672.1"/>
    <property type="molecule type" value="Genomic_DNA"/>
</dbReference>
<dbReference type="Proteomes" id="UP000646484">
    <property type="component" value="Unassembled WGS sequence"/>
</dbReference>
<proteinExistence type="predicted"/>
<evidence type="ECO:0000313" key="3">
    <source>
        <dbReference type="Proteomes" id="UP000646484"/>
    </source>
</evidence>
<keyword evidence="3" id="KW-1185">Reference proteome</keyword>
<gene>
    <name evidence="2" type="ORF">H8S64_21505</name>
</gene>
<reference evidence="2 3" key="1">
    <citation type="submission" date="2020-08" db="EMBL/GenBank/DDBJ databases">
        <title>Genome public.</title>
        <authorList>
            <person name="Liu C."/>
            <person name="Sun Q."/>
        </authorList>
    </citation>
    <scope>NUCLEOTIDE SEQUENCE [LARGE SCALE GENOMIC DNA]</scope>
    <source>
        <strain evidence="2 3">NSJ-56</strain>
    </source>
</reference>
<name>A0ABR7D6S9_9BACT</name>
<feature type="transmembrane region" description="Helical" evidence="1">
    <location>
        <begin position="63"/>
        <end position="83"/>
    </location>
</feature>
<evidence type="ECO:0000256" key="1">
    <source>
        <dbReference type="SAM" id="Phobius"/>
    </source>
</evidence>
<protein>
    <submittedName>
        <fullName evidence="2">Uncharacterized protein</fullName>
    </submittedName>
</protein>
<keyword evidence="1" id="KW-1133">Transmembrane helix</keyword>
<comment type="caution">
    <text evidence="2">The sequence shown here is derived from an EMBL/GenBank/DDBJ whole genome shotgun (WGS) entry which is preliminary data.</text>
</comment>
<keyword evidence="1" id="KW-0812">Transmembrane</keyword>
<organism evidence="2 3">
    <name type="scientific">Butyricimonas hominis</name>
    <dbReference type="NCBI Taxonomy" id="2763032"/>
    <lineage>
        <taxon>Bacteria</taxon>
        <taxon>Pseudomonadati</taxon>
        <taxon>Bacteroidota</taxon>
        <taxon>Bacteroidia</taxon>
        <taxon>Bacteroidales</taxon>
        <taxon>Odoribacteraceae</taxon>
        <taxon>Butyricimonas</taxon>
    </lineage>
</organism>
<accession>A0ABR7D6S9</accession>
<sequence length="138" mass="16282">MNVWKYTYIKFYKFRQCLLGKTLAEDFTSLLFVVGLDFLLYSGIVFLTDGLTGYNLLPDHKPLYTLIFLCGGFILWMIHNHTLRKKGAFERIKKEVEEESRKLLWGTLSLFFILFTLAFIISLMYLWSKKMIPVLVSF</sequence>
<feature type="transmembrane region" description="Helical" evidence="1">
    <location>
        <begin position="103"/>
        <end position="127"/>
    </location>
</feature>
<dbReference type="RefSeq" id="WP_186978683.1">
    <property type="nucleotide sequence ID" value="NZ_JACOOH010000015.1"/>
</dbReference>